<dbReference type="CDD" id="cd06661">
    <property type="entry name" value="GGCT_like"/>
    <property type="match status" value="1"/>
</dbReference>
<dbReference type="GO" id="GO:0061928">
    <property type="term" value="F:glutathione specific gamma-glutamylcyclotransferase activity"/>
    <property type="evidence" value="ECO:0007669"/>
    <property type="project" value="UniProtKB-EC"/>
</dbReference>
<sequence length="230" mass="25631">MLTRENMLNGTFVRVHEALLPANMLWDAEKIRASMNSTLEERPTGAPVWIFAYGSLMWNPVLAIEEMQRARLKGWQRSFCIRLISGRATPDVPGRMLSLDEGGITEGIAFRLPESTLINELEIVWTREMITGLYRPVWADVSLGNGEEIQALAFVSDRLHPHYEQDNLTATVALSIASARGDIGTNADYVWKLQATLGALGIRDDYVSELALALHEAPCNDKLHQRGASL</sequence>
<reference evidence="4 12" key="5">
    <citation type="submission" date="2019-08" db="EMBL/GenBank/DDBJ databases">
        <authorList>
            <consortium name="NARMS: The National Antimicrobial Resistance Monitoring System"/>
        </authorList>
    </citation>
    <scope>NUCLEOTIDE SEQUENCE [LARGE SCALE GENOMIC DNA]</scope>
    <source>
        <strain evidence="4 12">19MD07CB01-EC</strain>
    </source>
</reference>
<comment type="similarity">
    <text evidence="2">Belongs to the gamma-glutamylcyclotransferase family.</text>
</comment>
<dbReference type="GO" id="GO:0005737">
    <property type="term" value="C:cytoplasm"/>
    <property type="evidence" value="ECO:0007669"/>
    <property type="project" value="TreeGrafter"/>
</dbReference>
<dbReference type="InterPro" id="IPR036568">
    <property type="entry name" value="GGCT-like_sf"/>
</dbReference>
<evidence type="ECO:0000313" key="11">
    <source>
        <dbReference type="Proteomes" id="UP000527548"/>
    </source>
</evidence>
<dbReference type="PANTHER" id="PTHR12192:SF2">
    <property type="entry name" value="GLUTATHIONE-SPECIFIC GAMMA-GLUTAMYLCYCLOTRANSFERASE 2"/>
    <property type="match status" value="1"/>
</dbReference>
<keyword evidence="7" id="KW-0012">Acyltransferase</keyword>
<evidence type="ECO:0000313" key="5">
    <source>
        <dbReference type="EMBL" id="EFM0255428.1"/>
    </source>
</evidence>
<dbReference type="EMBL" id="UGEX01000003">
    <property type="protein sequence ID" value="STM58405.1"/>
    <property type="molecule type" value="Genomic_DNA"/>
</dbReference>
<dbReference type="EMBL" id="CP026399">
    <property type="protein sequence ID" value="AUY01174.1"/>
    <property type="molecule type" value="Genomic_DNA"/>
</dbReference>
<dbReference type="InterPro" id="IPR006840">
    <property type="entry name" value="ChaC"/>
</dbReference>
<evidence type="ECO:0000313" key="9">
    <source>
        <dbReference type="Proteomes" id="UP000254088"/>
    </source>
</evidence>
<dbReference type="EMBL" id="AASKVF010000018">
    <property type="protein sequence ID" value="EFD6885356.1"/>
    <property type="molecule type" value="Genomic_DNA"/>
</dbReference>
<reference evidence="7 9" key="2">
    <citation type="submission" date="2018-06" db="EMBL/GenBank/DDBJ databases">
        <authorList>
            <consortium name="Pathogen Informatics"/>
            <person name="Doyle S."/>
        </authorList>
    </citation>
    <scope>NUCLEOTIDE SEQUENCE [LARGE SCALE GENOMIC DNA]</scope>
    <source>
        <strain evidence="7 9">NCTC10429</strain>
    </source>
</reference>
<keyword evidence="1 2" id="KW-0456">Lyase</keyword>
<reference evidence="3 8" key="1">
    <citation type="journal article" date="2018" name="MBio">
        <title>Genomic Analysis of Hospital Plumbing Reveals Diverse Reservoir of Bacterial Plasmids Conferring Carbapenem Resistance.</title>
        <authorList>
            <consortium name="NISC Comparative Sequencing Program"/>
            <person name="Weingarten R.A."/>
            <person name="Johnson R.C."/>
            <person name="Conlan S."/>
            <person name="Ramsburg A.M."/>
            <person name="Dekker J.P."/>
            <person name="Lau A.F."/>
            <person name="Khil P."/>
            <person name="Odom R.T."/>
            <person name="Deming C."/>
            <person name="Park M."/>
            <person name="Thomas P.J."/>
            <person name="Henderson D.K."/>
            <person name="Palmore T.N."/>
            <person name="Segre J.A."/>
            <person name="Frank K.M."/>
        </authorList>
    </citation>
    <scope>NUCLEOTIDE SEQUENCE [LARGE SCALE GENOMIC DNA]</scope>
    <source>
        <strain evidence="3 8">ECONIH4</strain>
    </source>
</reference>
<dbReference type="Proteomes" id="UP000239554">
    <property type="component" value="Chromosome"/>
</dbReference>
<evidence type="ECO:0000313" key="7">
    <source>
        <dbReference type="EMBL" id="STM58405.1"/>
    </source>
</evidence>
<comment type="catalytic activity">
    <reaction evidence="2">
        <text>glutathione = L-cysteinylglycine + 5-oxo-L-proline</text>
        <dbReference type="Rhea" id="RHEA:47724"/>
        <dbReference type="ChEBI" id="CHEBI:57925"/>
        <dbReference type="ChEBI" id="CHEBI:58402"/>
        <dbReference type="ChEBI" id="CHEBI:61694"/>
        <dbReference type="EC" id="4.3.2.7"/>
    </reaction>
</comment>
<protein>
    <recommendedName>
        <fullName evidence="2">Gamma-glutamylcyclotransferase</fullName>
        <ecNumber evidence="2">4.3.2.7</ecNumber>
    </recommendedName>
</protein>
<evidence type="ECO:0000313" key="10">
    <source>
        <dbReference type="Proteomes" id="UP000290652"/>
    </source>
</evidence>
<gene>
    <name evidence="7" type="primary">chaC_1</name>
    <name evidence="3" type="ORF">C3F40_04745</name>
    <name evidence="5" type="ORF">C719_004685</name>
    <name evidence="6" type="ORF">EPS97_20570</name>
    <name evidence="4" type="ORF">FZU14_14165</name>
    <name evidence="7" type="ORF">NCTC10429_05015</name>
</gene>
<accession>A0A0C2AK84</accession>
<evidence type="ECO:0000313" key="12">
    <source>
        <dbReference type="Proteomes" id="UP000531962"/>
    </source>
</evidence>
<evidence type="ECO:0000313" key="8">
    <source>
        <dbReference type="Proteomes" id="UP000239554"/>
    </source>
</evidence>
<evidence type="ECO:0000313" key="3">
    <source>
        <dbReference type="EMBL" id="AUY01174.1"/>
    </source>
</evidence>
<evidence type="ECO:0000313" key="4">
    <source>
        <dbReference type="EMBL" id="EFD6885356.1"/>
    </source>
</evidence>
<dbReference type="AlphaFoldDB" id="A0A0C2AK84"/>
<evidence type="ECO:0000256" key="2">
    <source>
        <dbReference type="RuleBase" id="RU363081"/>
    </source>
</evidence>
<dbReference type="EMBL" id="SCIU01000058">
    <property type="protein sequence ID" value="RXB24323.1"/>
    <property type="molecule type" value="Genomic_DNA"/>
</dbReference>
<dbReference type="Gene3D" id="3.10.490.10">
    <property type="entry name" value="Gamma-glutamyl cyclotransferase-like"/>
    <property type="match status" value="1"/>
</dbReference>
<dbReference type="Proteomes" id="UP000527548">
    <property type="component" value="Unassembled WGS sequence"/>
</dbReference>
<dbReference type="GO" id="GO:0016746">
    <property type="term" value="F:acyltransferase activity"/>
    <property type="evidence" value="ECO:0007669"/>
    <property type="project" value="UniProtKB-KW"/>
</dbReference>
<dbReference type="Proteomes" id="UP000290652">
    <property type="component" value="Unassembled WGS sequence"/>
</dbReference>
<dbReference type="EMBL" id="AATJOC010000024">
    <property type="protein sequence ID" value="EFM0255428.1"/>
    <property type="molecule type" value="Genomic_DNA"/>
</dbReference>
<reference evidence="6 10" key="4">
    <citation type="submission" date="2019-01" db="EMBL/GenBank/DDBJ databases">
        <title>Genomic analysis of febrile catheter-associated UTI E. coli isolates.</title>
        <authorList>
            <person name="Potter R."/>
            <person name="Zou Z."/>
            <person name="Henderson J."/>
            <person name="Dantas G."/>
        </authorList>
    </citation>
    <scope>NUCLEOTIDE SEQUENCE [LARGE SCALE GENOMIC DNA]</scope>
    <source>
        <strain evidence="6 10">49_rectal</strain>
    </source>
</reference>
<comment type="function">
    <text evidence="2">Catalyzes the cleavage of glutathione into 5-oxo-L-proline and a Cys-Gly dipeptide. Acts specifically on glutathione, but not on other gamma-glutamyl peptides.</text>
</comment>
<proteinExistence type="inferred from homology"/>
<dbReference type="PANTHER" id="PTHR12192">
    <property type="entry name" value="CATION TRANSPORT PROTEIN CHAC-RELATED"/>
    <property type="match status" value="1"/>
</dbReference>
<dbReference type="InterPro" id="IPR013024">
    <property type="entry name" value="GGCT-like"/>
</dbReference>
<dbReference type="SUPFAM" id="SSF110857">
    <property type="entry name" value="Gamma-glutamyl cyclotransferase-like"/>
    <property type="match status" value="1"/>
</dbReference>
<dbReference type="EC" id="4.3.2.7" evidence="2"/>
<evidence type="ECO:0000313" key="6">
    <source>
        <dbReference type="EMBL" id="RXB24323.1"/>
    </source>
</evidence>
<keyword evidence="7" id="KW-0808">Transferase</keyword>
<dbReference type="GO" id="GO:0006751">
    <property type="term" value="P:glutathione catabolic process"/>
    <property type="evidence" value="ECO:0007669"/>
    <property type="project" value="UniProtKB-UniRule"/>
</dbReference>
<dbReference type="GO" id="GO:0003839">
    <property type="term" value="F:gamma-glutamylcyclotransferase activity"/>
    <property type="evidence" value="ECO:0007669"/>
    <property type="project" value="UniProtKB-UniRule"/>
</dbReference>
<dbReference type="Proteomes" id="UP000531962">
    <property type="component" value="Unassembled WGS sequence"/>
</dbReference>
<reference evidence="5 11" key="3">
    <citation type="submission" date="2018-08" db="EMBL/GenBank/DDBJ databases">
        <authorList>
            <consortium name="GenomeTrakr network: Whole genome sequencing for foodborne pathogen traceback"/>
        </authorList>
    </citation>
    <scope>NUCLEOTIDE SEQUENCE [LARGE SCALE GENOMIC DNA]</scope>
    <source>
        <strain evidence="5 11">AZ-TG73163</strain>
    </source>
</reference>
<evidence type="ECO:0000256" key="1">
    <source>
        <dbReference type="ARBA" id="ARBA00023239"/>
    </source>
</evidence>
<dbReference type="Pfam" id="PF04752">
    <property type="entry name" value="ChaC"/>
    <property type="match status" value="1"/>
</dbReference>
<name>A0A0C2AK84_ECOLX</name>
<organism evidence="7 9">
    <name type="scientific">Escherichia coli</name>
    <dbReference type="NCBI Taxonomy" id="562"/>
    <lineage>
        <taxon>Bacteria</taxon>
        <taxon>Pseudomonadati</taxon>
        <taxon>Pseudomonadota</taxon>
        <taxon>Gammaproteobacteria</taxon>
        <taxon>Enterobacterales</taxon>
        <taxon>Enterobacteriaceae</taxon>
        <taxon>Escherichia</taxon>
    </lineage>
</organism>
<dbReference type="Proteomes" id="UP000254088">
    <property type="component" value="Unassembled WGS sequence"/>
</dbReference>
<dbReference type="RefSeq" id="WP_000957772.1">
    <property type="nucleotide sequence ID" value="NZ_AP021893.1"/>
</dbReference>